<sequence length="162" mass="18662">MVYDFLFGWVFSHLFHRLKDGEDPMKVLLVLSTLWVQVHELPLGLFSESIAKQLDLGRGSWEGVRNESWMRSDPILELHLEGDSRYISRMHGELSKEMGQIDMEHDSEESPIESGDGKKRLRKNIGNYNVLRVIDSLVVREERSLERAYFLSVTAKGQAGRS</sequence>
<name>A0A7J9FCW0_9ROSI</name>
<protein>
    <recommendedName>
        <fullName evidence="3">DUF4283 domain-containing protein</fullName>
    </recommendedName>
</protein>
<accession>A0A7J9FCW0</accession>
<comment type="caution">
    <text evidence="1">The sequence shown here is derived from an EMBL/GenBank/DDBJ whole genome shotgun (WGS) entry which is preliminary data.</text>
</comment>
<dbReference type="EMBL" id="JABEZW010000013">
    <property type="protein sequence ID" value="MBA0782804.1"/>
    <property type="molecule type" value="Genomic_DNA"/>
</dbReference>
<evidence type="ECO:0000313" key="1">
    <source>
        <dbReference type="EMBL" id="MBA0782804.1"/>
    </source>
</evidence>
<organism evidence="1 2">
    <name type="scientific">Gossypium trilobum</name>
    <dbReference type="NCBI Taxonomy" id="34281"/>
    <lineage>
        <taxon>Eukaryota</taxon>
        <taxon>Viridiplantae</taxon>
        <taxon>Streptophyta</taxon>
        <taxon>Embryophyta</taxon>
        <taxon>Tracheophyta</taxon>
        <taxon>Spermatophyta</taxon>
        <taxon>Magnoliopsida</taxon>
        <taxon>eudicotyledons</taxon>
        <taxon>Gunneridae</taxon>
        <taxon>Pentapetalae</taxon>
        <taxon>rosids</taxon>
        <taxon>malvids</taxon>
        <taxon>Malvales</taxon>
        <taxon>Malvaceae</taxon>
        <taxon>Malvoideae</taxon>
        <taxon>Gossypium</taxon>
    </lineage>
</organism>
<evidence type="ECO:0008006" key="3">
    <source>
        <dbReference type="Google" id="ProtNLM"/>
    </source>
</evidence>
<proteinExistence type="predicted"/>
<gene>
    <name evidence="1" type="ORF">Gotri_000628</name>
</gene>
<evidence type="ECO:0000313" key="2">
    <source>
        <dbReference type="Proteomes" id="UP000593568"/>
    </source>
</evidence>
<keyword evidence="2" id="KW-1185">Reference proteome</keyword>
<dbReference type="AlphaFoldDB" id="A0A7J9FCW0"/>
<reference evidence="1 2" key="1">
    <citation type="journal article" date="2019" name="Genome Biol. Evol.">
        <title>Insights into the evolution of the New World diploid cottons (Gossypium, subgenus Houzingenia) based on genome sequencing.</title>
        <authorList>
            <person name="Grover C.E."/>
            <person name="Arick M.A. 2nd"/>
            <person name="Thrash A."/>
            <person name="Conover J.L."/>
            <person name="Sanders W.S."/>
            <person name="Peterson D.G."/>
            <person name="Frelichowski J.E."/>
            <person name="Scheffler J.A."/>
            <person name="Scheffler B.E."/>
            <person name="Wendel J.F."/>
        </authorList>
    </citation>
    <scope>NUCLEOTIDE SEQUENCE [LARGE SCALE GENOMIC DNA]</scope>
    <source>
        <strain evidence="1">8</strain>
        <tissue evidence="1">Leaf</tissue>
    </source>
</reference>
<dbReference type="Proteomes" id="UP000593568">
    <property type="component" value="Unassembled WGS sequence"/>
</dbReference>